<name>A0A9W6WFB1_9STRA</name>
<comment type="caution">
    <text evidence="1">The sequence shown here is derived from an EMBL/GenBank/DDBJ whole genome shotgun (WGS) entry which is preliminary data.</text>
</comment>
<dbReference type="AlphaFoldDB" id="A0A9W6WFB1"/>
<dbReference type="EMBL" id="BSXW01000036">
    <property type="protein sequence ID" value="GMF10313.1"/>
    <property type="molecule type" value="Genomic_DNA"/>
</dbReference>
<protein>
    <submittedName>
        <fullName evidence="1">Unnamed protein product</fullName>
    </submittedName>
</protein>
<proteinExistence type="predicted"/>
<organism evidence="1 2">
    <name type="scientific">Phytophthora lilii</name>
    <dbReference type="NCBI Taxonomy" id="2077276"/>
    <lineage>
        <taxon>Eukaryota</taxon>
        <taxon>Sar</taxon>
        <taxon>Stramenopiles</taxon>
        <taxon>Oomycota</taxon>
        <taxon>Peronosporomycetes</taxon>
        <taxon>Peronosporales</taxon>
        <taxon>Peronosporaceae</taxon>
        <taxon>Phytophthora</taxon>
    </lineage>
</organism>
<dbReference type="Proteomes" id="UP001165083">
    <property type="component" value="Unassembled WGS sequence"/>
</dbReference>
<accession>A0A9W6WFB1</accession>
<evidence type="ECO:0000313" key="2">
    <source>
        <dbReference type="Proteomes" id="UP001165083"/>
    </source>
</evidence>
<evidence type="ECO:0000313" key="1">
    <source>
        <dbReference type="EMBL" id="GMF10313.1"/>
    </source>
</evidence>
<reference evidence="1" key="1">
    <citation type="submission" date="2023-04" db="EMBL/GenBank/DDBJ databases">
        <title>Phytophthora lilii NBRC 32176.</title>
        <authorList>
            <person name="Ichikawa N."/>
            <person name="Sato H."/>
            <person name="Tonouchi N."/>
        </authorList>
    </citation>
    <scope>NUCLEOTIDE SEQUENCE</scope>
    <source>
        <strain evidence="1">NBRC 32176</strain>
    </source>
</reference>
<sequence>MGMKMISEGFAAFIRGIELPAIISDYFTEGTQATDSNPHPEAINSRLKDNIAPASNVFDESAEPATVVSLKPQTESATRRLNWSELIEVPEIEVIRHSLQVSSHTGAAVDWANPELKHVVEQVKVRLLPKSFTNGTTKALHAIYKCEMEKCCMAKFMIDPATVSAARLNEEAQRRAVVSKLVAEFSSKLSMWWFG</sequence>
<gene>
    <name evidence="1" type="ORF">Plil01_000113500</name>
</gene>
<keyword evidence="2" id="KW-1185">Reference proteome</keyword>